<dbReference type="InterPro" id="IPR002298">
    <property type="entry name" value="DNA_polymerase_A"/>
</dbReference>
<evidence type="ECO:0000256" key="1">
    <source>
        <dbReference type="ARBA" id="ARBA00022705"/>
    </source>
</evidence>
<dbReference type="SUPFAM" id="SSF53098">
    <property type="entry name" value="Ribonuclease H-like"/>
    <property type="match status" value="1"/>
</dbReference>
<dbReference type="Gene3D" id="1.10.150.20">
    <property type="entry name" value="5' to 3' exonuclease, C-terminal subdomain"/>
    <property type="match status" value="1"/>
</dbReference>
<name>A0A0F9FMF1_9ZZZZ</name>
<feature type="non-terminal residue" evidence="3">
    <location>
        <position position="583"/>
    </location>
</feature>
<dbReference type="EMBL" id="LAZR01031967">
    <property type="protein sequence ID" value="KKL52237.1"/>
    <property type="molecule type" value="Genomic_DNA"/>
</dbReference>
<dbReference type="InterPro" id="IPR036397">
    <property type="entry name" value="RNaseH_sf"/>
</dbReference>
<keyword evidence="1" id="KW-0235">DNA replication</keyword>
<dbReference type="GO" id="GO:0006302">
    <property type="term" value="P:double-strand break repair"/>
    <property type="evidence" value="ECO:0007669"/>
    <property type="project" value="TreeGrafter"/>
</dbReference>
<organism evidence="3">
    <name type="scientific">marine sediment metagenome</name>
    <dbReference type="NCBI Taxonomy" id="412755"/>
    <lineage>
        <taxon>unclassified sequences</taxon>
        <taxon>metagenomes</taxon>
        <taxon>ecological metagenomes</taxon>
    </lineage>
</organism>
<dbReference type="GO" id="GO:0003677">
    <property type="term" value="F:DNA binding"/>
    <property type="evidence" value="ECO:0007669"/>
    <property type="project" value="InterPro"/>
</dbReference>
<dbReference type="InterPro" id="IPR043502">
    <property type="entry name" value="DNA/RNA_pol_sf"/>
</dbReference>
<evidence type="ECO:0000313" key="3">
    <source>
        <dbReference type="EMBL" id="KKL52237.1"/>
    </source>
</evidence>
<dbReference type="Gene3D" id="3.30.70.370">
    <property type="match status" value="1"/>
</dbReference>
<reference evidence="3" key="1">
    <citation type="journal article" date="2015" name="Nature">
        <title>Complex archaea that bridge the gap between prokaryotes and eukaryotes.</title>
        <authorList>
            <person name="Spang A."/>
            <person name="Saw J.H."/>
            <person name="Jorgensen S.L."/>
            <person name="Zaremba-Niedzwiedzka K."/>
            <person name="Martijn J."/>
            <person name="Lind A.E."/>
            <person name="van Eijk R."/>
            <person name="Schleper C."/>
            <person name="Guy L."/>
            <person name="Ettema T.J."/>
        </authorList>
    </citation>
    <scope>NUCLEOTIDE SEQUENCE</scope>
</reference>
<dbReference type="Gene3D" id="3.30.420.10">
    <property type="entry name" value="Ribonuclease H-like superfamily/Ribonuclease H"/>
    <property type="match status" value="1"/>
</dbReference>
<dbReference type="SMART" id="SM00482">
    <property type="entry name" value="POLAc"/>
    <property type="match status" value="1"/>
</dbReference>
<gene>
    <name evidence="3" type="ORF">LCGC14_2287500</name>
</gene>
<dbReference type="PRINTS" id="PR00868">
    <property type="entry name" value="DNAPOLI"/>
</dbReference>
<feature type="non-terminal residue" evidence="3">
    <location>
        <position position="1"/>
    </location>
</feature>
<dbReference type="InterPro" id="IPR001098">
    <property type="entry name" value="DNA-dir_DNA_pol_A_palm_dom"/>
</dbReference>
<dbReference type="SUPFAM" id="SSF56672">
    <property type="entry name" value="DNA/RNA polymerases"/>
    <property type="match status" value="1"/>
</dbReference>
<feature type="domain" description="DNA-directed DNA polymerase family A palm" evidence="2">
    <location>
        <begin position="438"/>
        <end position="572"/>
    </location>
</feature>
<dbReference type="AlphaFoldDB" id="A0A0F9FMF1"/>
<dbReference type="InterPro" id="IPR012337">
    <property type="entry name" value="RNaseH-like_sf"/>
</dbReference>
<sequence length="583" mass="67669">NLEYELPDLLDISIAPIPPKYRLRRLSLDIETYGIVKGHPKQRFFHPKLSVRRDFVAKGSLVQTVGLTWRGTTQKVICESDFDGEKVVFTPRVLQHAIFHMDRVDHRRRLWAWIKKCRDEKGFEFLLGQNVVFDLMYLRYTYKEARILLEDPLPIMDLMIFNYLHDEGRPEKSLKALAPLFRVSKYGETHINGEYKRYDSNLSPELAQYNCQDTASTLRIAEKLELEILGFYGKGTKKLSPFCMQWYSQLLWLIVWMQENGLRMDKPRLDILFARNKKALNAIMRAGHGLYDMPFRGKGSEKAKRRMMNDALSALTVQGEGIEVPEMELTDKKGEVRFSADNRNALVDVMPHDWDEYKHLKLFGAYQDVSGVMDRYLYPLLVGGGKKHDNMASVLLDGFCYPRWFPVPSEFEDKTTGGTKQARIVAKGPPCQTFPPPVKKCIIGRFKNGWIVWFDYSQIELRVAALLSGDQPLMQAYLDNEDLHKSTAILMFGEDIVNHPQFKAQYRQAGKIFNFRALYRGGVKKAQKTLMKDNGILLSEAAISKIDNTFWKRHVRLRQWQDELQAFVRERGFYELPLIGQSR</sequence>
<accession>A0A0F9FMF1</accession>
<dbReference type="GO" id="GO:0006261">
    <property type="term" value="P:DNA-templated DNA replication"/>
    <property type="evidence" value="ECO:0007669"/>
    <property type="project" value="InterPro"/>
</dbReference>
<dbReference type="PANTHER" id="PTHR10133:SF27">
    <property type="entry name" value="DNA POLYMERASE NU"/>
    <property type="match status" value="1"/>
</dbReference>
<dbReference type="GO" id="GO:0003887">
    <property type="term" value="F:DNA-directed DNA polymerase activity"/>
    <property type="evidence" value="ECO:0007669"/>
    <property type="project" value="InterPro"/>
</dbReference>
<proteinExistence type="predicted"/>
<protein>
    <recommendedName>
        <fullName evidence="2">DNA-directed DNA polymerase family A palm domain-containing protein</fullName>
    </recommendedName>
</protein>
<comment type="caution">
    <text evidence="3">The sequence shown here is derived from an EMBL/GenBank/DDBJ whole genome shotgun (WGS) entry which is preliminary data.</text>
</comment>
<dbReference type="Pfam" id="PF00476">
    <property type="entry name" value="DNA_pol_A"/>
    <property type="match status" value="1"/>
</dbReference>
<evidence type="ECO:0000259" key="2">
    <source>
        <dbReference type="SMART" id="SM00482"/>
    </source>
</evidence>
<dbReference type="PANTHER" id="PTHR10133">
    <property type="entry name" value="DNA POLYMERASE I"/>
    <property type="match status" value="1"/>
</dbReference>